<dbReference type="Proteomes" id="UP001218231">
    <property type="component" value="Chromosome"/>
</dbReference>
<gene>
    <name evidence="1" type="ORF">PQ457_15125</name>
</gene>
<name>A0ABY7TW36_9SPHN</name>
<dbReference type="SUPFAM" id="SSF52266">
    <property type="entry name" value="SGNH hydrolase"/>
    <property type="match status" value="1"/>
</dbReference>
<protein>
    <recommendedName>
        <fullName evidence="3">SGNH hydrolase-type esterase domain-containing protein</fullName>
    </recommendedName>
</protein>
<accession>A0ABY7TW36</accession>
<dbReference type="EMBL" id="CP117417">
    <property type="protein sequence ID" value="WCT77228.1"/>
    <property type="molecule type" value="Genomic_DNA"/>
</dbReference>
<evidence type="ECO:0000313" key="1">
    <source>
        <dbReference type="EMBL" id="WCT77228.1"/>
    </source>
</evidence>
<reference evidence="1 2" key="1">
    <citation type="submission" date="2023-02" db="EMBL/GenBank/DDBJ databases">
        <title>Genome sequence of Novosphingobium humi KACC 19094.</title>
        <authorList>
            <person name="Kim S."/>
            <person name="Heo J."/>
            <person name="Kwon S.-W."/>
        </authorList>
    </citation>
    <scope>NUCLEOTIDE SEQUENCE [LARGE SCALE GENOMIC DNA]</scope>
    <source>
        <strain evidence="1 2">KACC 19094</strain>
    </source>
</reference>
<keyword evidence="2" id="KW-1185">Reference proteome</keyword>
<evidence type="ECO:0008006" key="3">
    <source>
        <dbReference type="Google" id="ProtNLM"/>
    </source>
</evidence>
<sequence>MATALWLGASVPLRAETRSPVIVVLGDSLARGNFGAELGERFHAQAVNLGIGGQKADAIAARFGALPVHLRLSEPELHEGANPIAAIWPEIFRTSDTATRSTHATLAGISGTYQRHGEGDPPYHDVNIFTPDPGQTLPVSMAGNVELVLDPPAPPADVLIICAGRNNHLPADQDKVLSAIAAIVEKQRRLGGHFLVLGIPNQAGPEEARGTPAYQAIVDFNALLSRLYGDDYVDIRAAYNAGGNPALPQDQADRDADVPPASLRADHIHYNPAGRHVWAKAVGDAIAAHHWLESYANLPDKGKS</sequence>
<proteinExistence type="predicted"/>
<dbReference type="RefSeq" id="WP_273617610.1">
    <property type="nucleotide sequence ID" value="NZ_CP117417.1"/>
</dbReference>
<organism evidence="1 2">
    <name type="scientific">Novosphingobium humi</name>
    <dbReference type="NCBI Taxonomy" id="2282397"/>
    <lineage>
        <taxon>Bacteria</taxon>
        <taxon>Pseudomonadati</taxon>
        <taxon>Pseudomonadota</taxon>
        <taxon>Alphaproteobacteria</taxon>
        <taxon>Sphingomonadales</taxon>
        <taxon>Sphingomonadaceae</taxon>
        <taxon>Novosphingobium</taxon>
    </lineage>
</organism>
<evidence type="ECO:0000313" key="2">
    <source>
        <dbReference type="Proteomes" id="UP001218231"/>
    </source>
</evidence>
<dbReference type="InterPro" id="IPR036514">
    <property type="entry name" value="SGNH_hydro_sf"/>
</dbReference>
<dbReference type="Gene3D" id="3.40.50.1110">
    <property type="entry name" value="SGNH hydrolase"/>
    <property type="match status" value="1"/>
</dbReference>